<dbReference type="GO" id="GO:0140098">
    <property type="term" value="F:catalytic activity, acting on RNA"/>
    <property type="evidence" value="ECO:0007669"/>
    <property type="project" value="UniProtKB-ARBA"/>
</dbReference>
<evidence type="ECO:0000256" key="3">
    <source>
        <dbReference type="ARBA" id="ARBA00033164"/>
    </source>
</evidence>
<feature type="domain" description="Pseudouridine synthase RsuA/RluA-like" evidence="5">
    <location>
        <begin position="94"/>
        <end position="245"/>
    </location>
</feature>
<dbReference type="Gene3D" id="3.30.2350.10">
    <property type="entry name" value="Pseudouridine synthase"/>
    <property type="match status" value="1"/>
</dbReference>
<accession>A0A1I1SPL5</accession>
<keyword evidence="4" id="KW-0694">RNA-binding</keyword>
<evidence type="ECO:0000256" key="2">
    <source>
        <dbReference type="ARBA" id="ARBA00031870"/>
    </source>
</evidence>
<reference evidence="7" key="1">
    <citation type="submission" date="2016-10" db="EMBL/GenBank/DDBJ databases">
        <authorList>
            <person name="Varghese N."/>
            <person name="Submissions S."/>
        </authorList>
    </citation>
    <scope>NUCLEOTIDE SEQUENCE [LARGE SCALE GENOMIC DNA]</scope>
    <source>
        <strain evidence="7">R-53102</strain>
    </source>
</reference>
<dbReference type="InterPro" id="IPR050188">
    <property type="entry name" value="RluA_PseudoU_synthase"/>
</dbReference>
<evidence type="ECO:0000313" key="7">
    <source>
        <dbReference type="Proteomes" id="UP000199599"/>
    </source>
</evidence>
<evidence type="ECO:0000256" key="4">
    <source>
        <dbReference type="PROSITE-ProRule" id="PRU00182"/>
    </source>
</evidence>
<dbReference type="AlphaFoldDB" id="A0A1I1SPL5"/>
<dbReference type="PANTHER" id="PTHR21600:SF35">
    <property type="entry name" value="PSEUDOURIDINE SYNTHASE"/>
    <property type="match status" value="1"/>
</dbReference>
<evidence type="ECO:0000256" key="1">
    <source>
        <dbReference type="ARBA" id="ARBA00000073"/>
    </source>
</evidence>
<dbReference type="EMBL" id="FOMN01000004">
    <property type="protein sequence ID" value="SFD44990.1"/>
    <property type="molecule type" value="Genomic_DNA"/>
</dbReference>
<dbReference type="SUPFAM" id="SSF55120">
    <property type="entry name" value="Pseudouridine synthase"/>
    <property type="match status" value="1"/>
</dbReference>
<dbReference type="CDD" id="cd02869">
    <property type="entry name" value="PseudoU_synth_RluA_like"/>
    <property type="match status" value="1"/>
</dbReference>
<organism evidence="6 7">
    <name type="scientific">Lactobacillus bombicola</name>
    <dbReference type="NCBI Taxonomy" id="1505723"/>
    <lineage>
        <taxon>Bacteria</taxon>
        <taxon>Bacillati</taxon>
        <taxon>Bacillota</taxon>
        <taxon>Bacilli</taxon>
        <taxon>Lactobacillales</taxon>
        <taxon>Lactobacillaceae</taxon>
        <taxon>Lactobacillus</taxon>
    </lineage>
</organism>
<dbReference type="STRING" id="1505723.SAMN04487792_0898"/>
<dbReference type="InterPro" id="IPR006145">
    <property type="entry name" value="PsdUridine_synth_RsuA/RluA"/>
</dbReference>
<protein>
    <recommendedName>
        <fullName evidence="2">RNA pseudouridylate synthase</fullName>
    </recommendedName>
    <alternativeName>
        <fullName evidence="3">RNA-uridine isomerase</fullName>
    </alternativeName>
</protein>
<dbReference type="PROSITE" id="PS01129">
    <property type="entry name" value="PSI_RLU"/>
    <property type="match status" value="1"/>
</dbReference>
<dbReference type="GO" id="GO:0009982">
    <property type="term" value="F:pseudouridine synthase activity"/>
    <property type="evidence" value="ECO:0007669"/>
    <property type="project" value="InterPro"/>
</dbReference>
<dbReference type="InterPro" id="IPR020103">
    <property type="entry name" value="PsdUridine_synth_cat_dom_sf"/>
</dbReference>
<evidence type="ECO:0000313" key="6">
    <source>
        <dbReference type="EMBL" id="SFD44990.1"/>
    </source>
</evidence>
<gene>
    <name evidence="6" type="ORF">SAMN04487792_0898</name>
</gene>
<comment type="catalytic activity">
    <reaction evidence="1">
        <text>a uridine in RNA = a pseudouridine in RNA</text>
        <dbReference type="Rhea" id="RHEA:48348"/>
        <dbReference type="Rhea" id="RHEA-COMP:12068"/>
        <dbReference type="Rhea" id="RHEA-COMP:12069"/>
        <dbReference type="ChEBI" id="CHEBI:65314"/>
        <dbReference type="ChEBI" id="CHEBI:65315"/>
    </reaction>
</comment>
<sequence length="307" mass="34908">MPLLVIKMTIFKVMVATDKPISLGSFLEKSGFSKQAINNAKNLGGWLLVNHKKRYTNYLVRSGDEVIFIPGKEPANLWLKPSNKPLNIIKETENYLVINKPASLLSIPSRYDDNAIVNRVLGYFARNKLTEVKPHIITRLDRDTSGLVLVGKNAIAHGRFSKISKADFVKKYHAIVHGNFSQNKLEGMIDLPIGRMNKSIKRTIDVKGKEAVTAYRVIDQIPDMSLVELRLYTGRTHQIRLHMQAIGHPLYGDQLYGIKDEFKRQALNCFYLAFPDPFAKNELVKVEVADAADMQKLWQERKFLSLT</sequence>
<dbReference type="Proteomes" id="UP000199599">
    <property type="component" value="Unassembled WGS sequence"/>
</dbReference>
<name>A0A1I1SPL5_9LACO</name>
<dbReference type="Pfam" id="PF00849">
    <property type="entry name" value="PseudoU_synth_2"/>
    <property type="match status" value="1"/>
</dbReference>
<dbReference type="PROSITE" id="PS50889">
    <property type="entry name" value="S4"/>
    <property type="match status" value="1"/>
</dbReference>
<dbReference type="GO" id="GO:0000455">
    <property type="term" value="P:enzyme-directed rRNA pseudouridine synthesis"/>
    <property type="evidence" value="ECO:0007669"/>
    <property type="project" value="TreeGrafter"/>
</dbReference>
<dbReference type="PANTHER" id="PTHR21600">
    <property type="entry name" value="MITOCHONDRIAL RNA PSEUDOURIDINE SYNTHASE"/>
    <property type="match status" value="1"/>
</dbReference>
<dbReference type="GO" id="GO:0003723">
    <property type="term" value="F:RNA binding"/>
    <property type="evidence" value="ECO:0007669"/>
    <property type="project" value="UniProtKB-KW"/>
</dbReference>
<evidence type="ECO:0000259" key="5">
    <source>
        <dbReference type="Pfam" id="PF00849"/>
    </source>
</evidence>
<proteinExistence type="predicted"/>
<dbReference type="InterPro" id="IPR006224">
    <property type="entry name" value="PsdUridine_synth_RluA-like_CS"/>
</dbReference>